<evidence type="ECO:0000313" key="6">
    <source>
        <dbReference type="EMBL" id="GAA4338265.1"/>
    </source>
</evidence>
<evidence type="ECO:0000256" key="3">
    <source>
        <dbReference type="ARBA" id="ARBA00023163"/>
    </source>
</evidence>
<evidence type="ECO:0000256" key="2">
    <source>
        <dbReference type="ARBA" id="ARBA00023125"/>
    </source>
</evidence>
<dbReference type="InterPro" id="IPR011711">
    <property type="entry name" value="GntR_C"/>
</dbReference>
<evidence type="ECO:0000259" key="5">
    <source>
        <dbReference type="PROSITE" id="PS50949"/>
    </source>
</evidence>
<dbReference type="PROSITE" id="PS50949">
    <property type="entry name" value="HTH_GNTR"/>
    <property type="match status" value="1"/>
</dbReference>
<organism evidence="6 7">
    <name type="scientific">Pigmentiphaga soli</name>
    <dbReference type="NCBI Taxonomy" id="1007095"/>
    <lineage>
        <taxon>Bacteria</taxon>
        <taxon>Pseudomonadati</taxon>
        <taxon>Pseudomonadota</taxon>
        <taxon>Betaproteobacteria</taxon>
        <taxon>Burkholderiales</taxon>
        <taxon>Alcaligenaceae</taxon>
        <taxon>Pigmentiphaga</taxon>
    </lineage>
</organism>
<dbReference type="SUPFAM" id="SSF48008">
    <property type="entry name" value="GntR ligand-binding domain-like"/>
    <property type="match status" value="1"/>
</dbReference>
<evidence type="ECO:0000313" key="7">
    <source>
        <dbReference type="Proteomes" id="UP001501671"/>
    </source>
</evidence>
<dbReference type="PANTHER" id="PTHR43537:SF24">
    <property type="entry name" value="GLUCONATE OPERON TRANSCRIPTIONAL REPRESSOR"/>
    <property type="match status" value="1"/>
</dbReference>
<protein>
    <submittedName>
        <fullName evidence="6">GntR family transcriptional regulator</fullName>
    </submittedName>
</protein>
<gene>
    <name evidence="6" type="ORF">GCM10023144_35050</name>
</gene>
<dbReference type="SUPFAM" id="SSF46785">
    <property type="entry name" value="Winged helix' DNA-binding domain"/>
    <property type="match status" value="1"/>
</dbReference>
<keyword evidence="1" id="KW-0805">Transcription regulation</keyword>
<comment type="caution">
    <text evidence="6">The sequence shown here is derived from an EMBL/GenBank/DDBJ whole genome shotgun (WGS) entry which is preliminary data.</text>
</comment>
<accession>A0ABP8HF06</accession>
<dbReference type="SMART" id="SM00345">
    <property type="entry name" value="HTH_GNTR"/>
    <property type="match status" value="1"/>
</dbReference>
<evidence type="ECO:0000256" key="1">
    <source>
        <dbReference type="ARBA" id="ARBA00023015"/>
    </source>
</evidence>
<keyword evidence="7" id="KW-1185">Reference proteome</keyword>
<dbReference type="Gene3D" id="1.10.10.10">
    <property type="entry name" value="Winged helix-like DNA-binding domain superfamily/Winged helix DNA-binding domain"/>
    <property type="match status" value="1"/>
</dbReference>
<feature type="domain" description="HTH gntR-type" evidence="5">
    <location>
        <begin position="18"/>
        <end position="85"/>
    </location>
</feature>
<keyword evidence="3" id="KW-0804">Transcription</keyword>
<dbReference type="Gene3D" id="1.20.120.530">
    <property type="entry name" value="GntR ligand-binding domain-like"/>
    <property type="match status" value="1"/>
</dbReference>
<sequence length="251" mass="28963">MAIRRLSFANMQQAHTYKSLTQIVLEHLREQIYEGKRKPGAKLNIADIAKEFEISHLPVREALRNLEAEGLIEIHHNRGAVVKMLTPEDVREIFLIRAPLEETAAAEATQRWRARAELGGLERILQQMDKKTNTPEWYRLHHNFHNEVLQLANLPRIKKLIEVYRGQMRAYVKLYLSSPPMLAMTQSEHYEMLECMVNRDADGIRLIVREHLARPVREILKILQADAAQAQAPPPPKPARKRAVARSAREA</sequence>
<reference evidence="7" key="1">
    <citation type="journal article" date="2019" name="Int. J. Syst. Evol. Microbiol.">
        <title>The Global Catalogue of Microorganisms (GCM) 10K type strain sequencing project: providing services to taxonomists for standard genome sequencing and annotation.</title>
        <authorList>
            <consortium name="The Broad Institute Genomics Platform"/>
            <consortium name="The Broad Institute Genome Sequencing Center for Infectious Disease"/>
            <person name="Wu L."/>
            <person name="Ma J."/>
        </authorList>
    </citation>
    <scope>NUCLEOTIDE SEQUENCE [LARGE SCALE GENOMIC DNA]</scope>
    <source>
        <strain evidence="7">JCM 17666</strain>
    </source>
</reference>
<dbReference type="EMBL" id="BAABFO010000019">
    <property type="protein sequence ID" value="GAA4338265.1"/>
    <property type="molecule type" value="Genomic_DNA"/>
</dbReference>
<dbReference type="InterPro" id="IPR000524">
    <property type="entry name" value="Tscrpt_reg_HTH_GntR"/>
</dbReference>
<dbReference type="PANTHER" id="PTHR43537">
    <property type="entry name" value="TRANSCRIPTIONAL REGULATOR, GNTR FAMILY"/>
    <property type="match status" value="1"/>
</dbReference>
<dbReference type="InterPro" id="IPR036390">
    <property type="entry name" value="WH_DNA-bd_sf"/>
</dbReference>
<dbReference type="InterPro" id="IPR036388">
    <property type="entry name" value="WH-like_DNA-bd_sf"/>
</dbReference>
<keyword evidence="2" id="KW-0238">DNA-binding</keyword>
<dbReference type="Pfam" id="PF00392">
    <property type="entry name" value="GntR"/>
    <property type="match status" value="1"/>
</dbReference>
<name>A0ABP8HF06_9BURK</name>
<feature type="region of interest" description="Disordered" evidence="4">
    <location>
        <begin position="227"/>
        <end position="251"/>
    </location>
</feature>
<dbReference type="CDD" id="cd07377">
    <property type="entry name" value="WHTH_GntR"/>
    <property type="match status" value="1"/>
</dbReference>
<dbReference type="SMART" id="SM00895">
    <property type="entry name" value="FCD"/>
    <property type="match status" value="1"/>
</dbReference>
<evidence type="ECO:0000256" key="4">
    <source>
        <dbReference type="SAM" id="MobiDB-lite"/>
    </source>
</evidence>
<dbReference type="InterPro" id="IPR008920">
    <property type="entry name" value="TF_FadR/GntR_C"/>
</dbReference>
<proteinExistence type="predicted"/>
<dbReference type="Proteomes" id="UP001501671">
    <property type="component" value="Unassembled WGS sequence"/>
</dbReference>
<dbReference type="Pfam" id="PF07729">
    <property type="entry name" value="FCD"/>
    <property type="match status" value="1"/>
</dbReference>